<dbReference type="EMBL" id="CAJHNJ030000044">
    <property type="protein sequence ID" value="CAG9131233.1"/>
    <property type="molecule type" value="Genomic_DNA"/>
</dbReference>
<reference evidence="4" key="1">
    <citation type="submission" date="2020-11" db="EMBL/GenBank/DDBJ databases">
        <authorList>
            <person name="Whiteford S."/>
        </authorList>
    </citation>
    <scope>NUCLEOTIDE SEQUENCE</scope>
</reference>
<proteinExistence type="predicted"/>
<keyword evidence="5" id="KW-1185">Reference proteome</keyword>
<sequence length="371" mass="41436">MNCHGCGVTAKSEGPNNVLSCNVCKSTYCYQCLNISPENVLKLSKESLASLKCPSCTNVTRRRNTADTPVGAFPLAKGSPMHASSVQPKPSTKSPSTSQSTKKSLDSQQILEDMSKLLDNKLAPSSSFMTNLRSSLKEDIEKIISSKITMAVEQLKDEFTETTDFIVSEQVDIKSELKEKCHKIQQLEAELIKSNAEVSKLGTRLAIMEKISRDCNIEIHEVPESKSENLLTILQNLCKVIDTPLNEADVKAYRRVAKLNPASDRPRNIVVTLASPRQRDTIISAMLRYNKQHTNDKLNSTHIGLTGTARRIYVSEHLSAETKQLHAAARKTAKELNYRYVWVRFGRIYLRKADDSDAILVRNLDTLANLR</sequence>
<evidence type="ECO:0000259" key="3">
    <source>
        <dbReference type="Pfam" id="PF25298"/>
    </source>
</evidence>
<comment type="caution">
    <text evidence="4">The sequence shown here is derived from an EMBL/GenBank/DDBJ whole genome shotgun (WGS) entry which is preliminary data.</text>
</comment>
<feature type="domain" description="FP protein C-terminal" evidence="3">
    <location>
        <begin position="320"/>
        <end position="370"/>
    </location>
</feature>
<evidence type="ECO:0000313" key="5">
    <source>
        <dbReference type="Proteomes" id="UP000653454"/>
    </source>
</evidence>
<feature type="coiled-coil region" evidence="1">
    <location>
        <begin position="170"/>
        <end position="204"/>
    </location>
</feature>
<dbReference type="Proteomes" id="UP000653454">
    <property type="component" value="Unassembled WGS sequence"/>
</dbReference>
<organism evidence="4 5">
    <name type="scientific">Plutella xylostella</name>
    <name type="common">Diamondback moth</name>
    <name type="synonym">Plutella maculipennis</name>
    <dbReference type="NCBI Taxonomy" id="51655"/>
    <lineage>
        <taxon>Eukaryota</taxon>
        <taxon>Metazoa</taxon>
        <taxon>Ecdysozoa</taxon>
        <taxon>Arthropoda</taxon>
        <taxon>Hexapoda</taxon>
        <taxon>Insecta</taxon>
        <taxon>Pterygota</taxon>
        <taxon>Neoptera</taxon>
        <taxon>Endopterygota</taxon>
        <taxon>Lepidoptera</taxon>
        <taxon>Glossata</taxon>
        <taxon>Ditrysia</taxon>
        <taxon>Yponomeutoidea</taxon>
        <taxon>Plutellidae</taxon>
        <taxon>Plutella</taxon>
    </lineage>
</organism>
<keyword evidence="1" id="KW-0175">Coiled coil</keyword>
<dbReference type="Gene3D" id="3.30.70.1820">
    <property type="entry name" value="L1 transposable element, RRM domain"/>
    <property type="match status" value="1"/>
</dbReference>
<dbReference type="AlphaFoldDB" id="A0A8S4FS87"/>
<dbReference type="InterPro" id="IPR057251">
    <property type="entry name" value="FP_C"/>
</dbReference>
<feature type="compositionally biased region" description="Low complexity" evidence="2">
    <location>
        <begin position="84"/>
        <end position="102"/>
    </location>
</feature>
<gene>
    <name evidence="4" type="ORF">PLXY2_LOCUS10207</name>
</gene>
<protein>
    <submittedName>
        <fullName evidence="4">(diamondback moth) hypothetical protein</fullName>
    </submittedName>
</protein>
<evidence type="ECO:0000256" key="1">
    <source>
        <dbReference type="SAM" id="Coils"/>
    </source>
</evidence>
<accession>A0A8S4FS87</accession>
<evidence type="ECO:0000313" key="4">
    <source>
        <dbReference type="EMBL" id="CAG9131233.1"/>
    </source>
</evidence>
<evidence type="ECO:0000256" key="2">
    <source>
        <dbReference type="SAM" id="MobiDB-lite"/>
    </source>
</evidence>
<name>A0A8S4FS87_PLUXY</name>
<feature type="region of interest" description="Disordered" evidence="2">
    <location>
        <begin position="67"/>
        <end position="107"/>
    </location>
</feature>
<dbReference type="Pfam" id="PF25298">
    <property type="entry name" value="Baculo_FP_2nd"/>
    <property type="match status" value="1"/>
</dbReference>